<dbReference type="PANTHER" id="PTHR31596">
    <property type="entry name" value="T-CELL ACTIVATION INHIBITOR, MITOCHONDRIAL"/>
    <property type="match status" value="1"/>
</dbReference>
<evidence type="ECO:0000313" key="5">
    <source>
        <dbReference type="Proteomes" id="UP001177023"/>
    </source>
</evidence>
<feature type="non-terminal residue" evidence="4">
    <location>
        <position position="1"/>
    </location>
</feature>
<feature type="domain" description="DUF4461" evidence="3">
    <location>
        <begin position="161"/>
        <end position="270"/>
    </location>
</feature>
<feature type="domain" description="DUF4460" evidence="2">
    <location>
        <begin position="19"/>
        <end position="74"/>
    </location>
</feature>
<dbReference type="InterPro" id="IPR027989">
    <property type="entry name" value="DUF4461"/>
</dbReference>
<dbReference type="InterPro" id="IPR027986">
    <property type="entry name" value="TCAIM"/>
</dbReference>
<reference evidence="4" key="1">
    <citation type="submission" date="2023-06" db="EMBL/GenBank/DDBJ databases">
        <authorList>
            <person name="Delattre M."/>
        </authorList>
    </citation>
    <scope>NUCLEOTIDE SEQUENCE</scope>
    <source>
        <strain evidence="4">AF72</strain>
    </source>
</reference>
<dbReference type="EMBL" id="CATQJA010002640">
    <property type="protein sequence ID" value="CAJ0575753.1"/>
    <property type="molecule type" value="Genomic_DNA"/>
</dbReference>
<dbReference type="Proteomes" id="UP001177023">
    <property type="component" value="Unassembled WGS sequence"/>
</dbReference>
<keyword evidence="5" id="KW-1185">Reference proteome</keyword>
<dbReference type="PANTHER" id="PTHR31596:SF1">
    <property type="entry name" value="T-CELL ACTIVATION INHIBITOR, MITOCHONDRIAL"/>
    <property type="match status" value="1"/>
</dbReference>
<sequence>MNISPRICRPNGPISWIAQRNLTANEAAVALRPFYFLVHPDRFAQLPKIREQNEKSLQIFNGYLNDLYPHQPSLSSHRPIEVTREIEDVKISLSGTDPRNIVAHALERCRLPTRGLPRGRTRSPPRSAPKTHGANPNDLMAMYLRRKKKASPPNDIFSRLNGKRDHAIRMSKEYESSKITMKDDIDELKYRTGLKDVIWQIEWTEAHMKRCIHGVLRMLNQTDPEVKELIQNALYKSTLRFGRGSFVCCDGSLQFGADQVPEMWQQVSKISYVKQMFKKKIKAEQAAYRQMAIIS</sequence>
<dbReference type="Pfam" id="PF14688">
    <property type="entry name" value="DUF4461"/>
    <property type="match status" value="1"/>
</dbReference>
<proteinExistence type="predicted"/>
<evidence type="ECO:0000259" key="2">
    <source>
        <dbReference type="Pfam" id="PF14687"/>
    </source>
</evidence>
<gene>
    <name evidence="4" type="ORF">MSPICULIGERA_LOCUS14060</name>
</gene>
<dbReference type="AlphaFoldDB" id="A0AA36CWK6"/>
<protein>
    <recommendedName>
        <fullName evidence="6">T-cell activation inhibitor, mitochondrial</fullName>
    </recommendedName>
</protein>
<dbReference type="Pfam" id="PF14687">
    <property type="entry name" value="DUF4460"/>
    <property type="match status" value="1"/>
</dbReference>
<organism evidence="4 5">
    <name type="scientific">Mesorhabditis spiculigera</name>
    <dbReference type="NCBI Taxonomy" id="96644"/>
    <lineage>
        <taxon>Eukaryota</taxon>
        <taxon>Metazoa</taxon>
        <taxon>Ecdysozoa</taxon>
        <taxon>Nematoda</taxon>
        <taxon>Chromadorea</taxon>
        <taxon>Rhabditida</taxon>
        <taxon>Rhabditina</taxon>
        <taxon>Rhabditomorpha</taxon>
        <taxon>Rhabditoidea</taxon>
        <taxon>Rhabditidae</taxon>
        <taxon>Mesorhabditinae</taxon>
        <taxon>Mesorhabditis</taxon>
    </lineage>
</organism>
<evidence type="ECO:0000256" key="1">
    <source>
        <dbReference type="SAM" id="MobiDB-lite"/>
    </source>
</evidence>
<evidence type="ECO:0008006" key="6">
    <source>
        <dbReference type="Google" id="ProtNLM"/>
    </source>
</evidence>
<evidence type="ECO:0000313" key="4">
    <source>
        <dbReference type="EMBL" id="CAJ0575753.1"/>
    </source>
</evidence>
<feature type="region of interest" description="Disordered" evidence="1">
    <location>
        <begin position="113"/>
        <end position="136"/>
    </location>
</feature>
<comment type="caution">
    <text evidence="4">The sequence shown here is derived from an EMBL/GenBank/DDBJ whole genome shotgun (WGS) entry which is preliminary data.</text>
</comment>
<evidence type="ECO:0000259" key="3">
    <source>
        <dbReference type="Pfam" id="PF14688"/>
    </source>
</evidence>
<dbReference type="GO" id="GO:0005739">
    <property type="term" value="C:mitochondrion"/>
    <property type="evidence" value="ECO:0007669"/>
    <property type="project" value="TreeGrafter"/>
</dbReference>
<name>A0AA36CWK6_9BILA</name>
<accession>A0AA36CWK6</accession>
<dbReference type="InterPro" id="IPR028031">
    <property type="entry name" value="DUF4460"/>
</dbReference>